<evidence type="ECO:0000256" key="3">
    <source>
        <dbReference type="ARBA" id="ARBA00022723"/>
    </source>
</evidence>
<dbReference type="EMBL" id="JAACJP010000008">
    <property type="protein sequence ID" value="KAF5382518.1"/>
    <property type="molecule type" value="Genomic_DNA"/>
</dbReference>
<evidence type="ECO:0000256" key="4">
    <source>
        <dbReference type="ARBA" id="ARBA00022801"/>
    </source>
</evidence>
<dbReference type="Pfam" id="PF07998">
    <property type="entry name" value="Peptidase_M54"/>
    <property type="match status" value="1"/>
</dbReference>
<evidence type="ECO:0000256" key="6">
    <source>
        <dbReference type="ARBA" id="ARBA00023049"/>
    </source>
</evidence>
<evidence type="ECO:0000256" key="5">
    <source>
        <dbReference type="ARBA" id="ARBA00022833"/>
    </source>
</evidence>
<keyword evidence="5" id="KW-0862">Zinc</keyword>
<evidence type="ECO:0000256" key="7">
    <source>
        <dbReference type="SAM" id="MobiDB-lite"/>
    </source>
</evidence>
<keyword evidence="6" id="KW-0482">Metalloprotease</keyword>
<dbReference type="Proteomes" id="UP000565441">
    <property type="component" value="Unassembled WGS sequence"/>
</dbReference>
<reference evidence="8 9" key="1">
    <citation type="journal article" date="2020" name="ISME J.">
        <title>Uncovering the hidden diversity of litter-decomposition mechanisms in mushroom-forming fungi.</title>
        <authorList>
            <person name="Floudas D."/>
            <person name="Bentzer J."/>
            <person name="Ahren D."/>
            <person name="Johansson T."/>
            <person name="Persson P."/>
            <person name="Tunlid A."/>
        </authorList>
    </citation>
    <scope>NUCLEOTIDE SEQUENCE [LARGE SCALE GENOMIC DNA]</scope>
    <source>
        <strain evidence="8 9">CBS 661.87</strain>
    </source>
</reference>
<dbReference type="PANTHER" id="PTHR15910">
    <property type="entry name" value="ARCHAEMETZINCIN"/>
    <property type="match status" value="1"/>
</dbReference>
<name>A0A8H5HFW0_9AGAR</name>
<protein>
    <recommendedName>
        <fullName evidence="10">Archaemetzincin-2</fullName>
    </recommendedName>
</protein>
<gene>
    <name evidence="8" type="ORF">D9615_003081</name>
</gene>
<evidence type="ECO:0000313" key="9">
    <source>
        <dbReference type="Proteomes" id="UP000565441"/>
    </source>
</evidence>
<proteinExistence type="predicted"/>
<dbReference type="InterPro" id="IPR012962">
    <property type="entry name" value="Pept_M54_archaemetzincn"/>
</dbReference>
<feature type="region of interest" description="Disordered" evidence="7">
    <location>
        <begin position="284"/>
        <end position="308"/>
    </location>
</feature>
<evidence type="ECO:0000256" key="1">
    <source>
        <dbReference type="ARBA" id="ARBA00001947"/>
    </source>
</evidence>
<dbReference type="OrthoDB" id="2365600at2759"/>
<keyword evidence="4" id="KW-0378">Hydrolase</keyword>
<dbReference type="GO" id="GO:0006508">
    <property type="term" value="P:proteolysis"/>
    <property type="evidence" value="ECO:0007669"/>
    <property type="project" value="UniProtKB-KW"/>
</dbReference>
<keyword evidence="2" id="KW-0645">Protease</keyword>
<evidence type="ECO:0000256" key="2">
    <source>
        <dbReference type="ARBA" id="ARBA00022670"/>
    </source>
</evidence>
<dbReference type="SUPFAM" id="SSF55486">
    <property type="entry name" value="Metalloproteases ('zincins'), catalytic domain"/>
    <property type="match status" value="1"/>
</dbReference>
<evidence type="ECO:0008006" key="10">
    <source>
        <dbReference type="Google" id="ProtNLM"/>
    </source>
</evidence>
<dbReference type="Gene3D" id="3.40.390.10">
    <property type="entry name" value="Collagenase (Catalytic Domain)"/>
    <property type="match status" value="1"/>
</dbReference>
<dbReference type="GO" id="GO:0046872">
    <property type="term" value="F:metal ion binding"/>
    <property type="evidence" value="ECO:0007669"/>
    <property type="project" value="UniProtKB-KW"/>
</dbReference>
<dbReference type="PANTHER" id="PTHR15910:SF1">
    <property type="entry name" value="ARCHAEMETZINCIN-2"/>
    <property type="match status" value="1"/>
</dbReference>
<comment type="cofactor">
    <cofactor evidence="1">
        <name>Zn(2+)</name>
        <dbReference type="ChEBI" id="CHEBI:29105"/>
    </cofactor>
</comment>
<sequence length="446" mass="49114">MSCEHAILSFAASANADNAGYRGITAQQRASTAAQDASEAQDSTYPAPLILPNDDLSLDPRCPPQSLRSWLRMKDRNEVTPNKNVIYLAAPPDVNSDVEFVRSWTQPQNQHTSAKITTPHVKDVLEYLSAFYHGLQVKPLPLPKLCFASWNSGVKSKSTILRYIGLNTSTECVRIRTRRSKDGVFTAQLNLDDLLDAAISVLPDDAYALLLLVNHDLFEGAEDQFVCGRAYGGSRVAVISTARYHPILDYKHKVERQHTWPASHCQAYIHACCETSVQSSVRPKKKAKLKNADADSLRPDASSSSSTLGYLGLPETSSPMHAALFAHKELPPIESSPSTASLSSLWLGRVCRTASHELGHCFGMEHCVYYACSMQGSSSLAEDARQPPYLCPIDLAKMLHASGATADARYRELLSFCERHESSHLFAAYAAWIRARLQRDFSESAA</sequence>
<dbReference type="CDD" id="cd11375">
    <property type="entry name" value="Peptidase_M54"/>
    <property type="match status" value="1"/>
</dbReference>
<dbReference type="AlphaFoldDB" id="A0A8H5HFW0"/>
<evidence type="ECO:0000313" key="8">
    <source>
        <dbReference type="EMBL" id="KAF5382518.1"/>
    </source>
</evidence>
<accession>A0A8H5HFW0</accession>
<keyword evidence="3" id="KW-0479">Metal-binding</keyword>
<dbReference type="GO" id="GO:0008237">
    <property type="term" value="F:metallopeptidase activity"/>
    <property type="evidence" value="ECO:0007669"/>
    <property type="project" value="UniProtKB-KW"/>
</dbReference>
<dbReference type="InterPro" id="IPR024079">
    <property type="entry name" value="MetalloPept_cat_dom_sf"/>
</dbReference>
<organism evidence="8 9">
    <name type="scientific">Tricholomella constricta</name>
    <dbReference type="NCBI Taxonomy" id="117010"/>
    <lineage>
        <taxon>Eukaryota</taxon>
        <taxon>Fungi</taxon>
        <taxon>Dikarya</taxon>
        <taxon>Basidiomycota</taxon>
        <taxon>Agaricomycotina</taxon>
        <taxon>Agaricomycetes</taxon>
        <taxon>Agaricomycetidae</taxon>
        <taxon>Agaricales</taxon>
        <taxon>Tricholomatineae</taxon>
        <taxon>Lyophyllaceae</taxon>
        <taxon>Tricholomella</taxon>
    </lineage>
</organism>
<comment type="caution">
    <text evidence="8">The sequence shown here is derived from an EMBL/GenBank/DDBJ whole genome shotgun (WGS) entry which is preliminary data.</text>
</comment>
<keyword evidence="9" id="KW-1185">Reference proteome</keyword>